<dbReference type="Pfam" id="PF00085">
    <property type="entry name" value="Thioredoxin"/>
    <property type="match status" value="1"/>
</dbReference>
<dbReference type="GeneID" id="42007092"/>
<evidence type="ECO:0000256" key="1">
    <source>
        <dbReference type="ARBA" id="ARBA00008987"/>
    </source>
</evidence>
<dbReference type="CDD" id="cd02947">
    <property type="entry name" value="TRX_family"/>
    <property type="match status" value="1"/>
</dbReference>
<dbReference type="EMBL" id="QEAO01000063">
    <property type="protein sequence ID" value="TPX30573.1"/>
    <property type="molecule type" value="Genomic_DNA"/>
</dbReference>
<feature type="domain" description="Thioredoxin" evidence="2">
    <location>
        <begin position="13"/>
        <end position="150"/>
    </location>
</feature>
<dbReference type="InterPro" id="IPR013766">
    <property type="entry name" value="Thioredoxin_domain"/>
</dbReference>
<dbReference type="GO" id="GO:0045454">
    <property type="term" value="P:cell redox homeostasis"/>
    <property type="evidence" value="ECO:0007669"/>
    <property type="project" value="TreeGrafter"/>
</dbReference>
<evidence type="ECO:0000313" key="3">
    <source>
        <dbReference type="EMBL" id="TPX30573.1"/>
    </source>
</evidence>
<accession>A0A507BZ72</accession>
<dbReference type="PANTHER" id="PTHR43601:SF3">
    <property type="entry name" value="THIOREDOXIN, MITOCHONDRIAL"/>
    <property type="match status" value="1"/>
</dbReference>
<evidence type="ECO:0000259" key="2">
    <source>
        <dbReference type="PROSITE" id="PS51352"/>
    </source>
</evidence>
<dbReference type="PROSITE" id="PS00194">
    <property type="entry name" value="THIOREDOXIN_1"/>
    <property type="match status" value="1"/>
</dbReference>
<dbReference type="OrthoDB" id="2121326at2759"/>
<dbReference type="SUPFAM" id="SSF52833">
    <property type="entry name" value="Thioredoxin-like"/>
    <property type="match status" value="1"/>
</dbReference>
<keyword evidence="4" id="KW-1185">Reference proteome</keyword>
<dbReference type="InterPro" id="IPR036249">
    <property type="entry name" value="Thioredoxin-like_sf"/>
</dbReference>
<reference evidence="3 4" key="1">
    <citation type="journal article" date="2019" name="Sci. Rep.">
        <title>Comparative genomics of chytrid fungi reveal insights into the obligate biotrophic and pathogenic lifestyle of Synchytrium endobioticum.</title>
        <authorList>
            <person name="van de Vossenberg B.T.L.H."/>
            <person name="Warris S."/>
            <person name="Nguyen H.D.T."/>
            <person name="van Gent-Pelzer M.P.E."/>
            <person name="Joly D.L."/>
            <person name="van de Geest H.C."/>
            <person name="Bonants P.J.M."/>
            <person name="Smith D.S."/>
            <person name="Levesque C.A."/>
            <person name="van der Lee T.A.J."/>
        </authorList>
    </citation>
    <scope>NUCLEOTIDE SEQUENCE [LARGE SCALE GENOMIC DNA]</scope>
    <source>
        <strain evidence="3 4">JEL517</strain>
    </source>
</reference>
<evidence type="ECO:0000313" key="4">
    <source>
        <dbReference type="Proteomes" id="UP000319731"/>
    </source>
</evidence>
<protein>
    <recommendedName>
        <fullName evidence="2">Thioredoxin domain-containing protein</fullName>
    </recommendedName>
</protein>
<dbReference type="Proteomes" id="UP000319731">
    <property type="component" value="Unassembled WGS sequence"/>
</dbReference>
<organism evidence="3 4">
    <name type="scientific">Synchytrium microbalum</name>
    <dbReference type="NCBI Taxonomy" id="1806994"/>
    <lineage>
        <taxon>Eukaryota</taxon>
        <taxon>Fungi</taxon>
        <taxon>Fungi incertae sedis</taxon>
        <taxon>Chytridiomycota</taxon>
        <taxon>Chytridiomycota incertae sedis</taxon>
        <taxon>Chytridiomycetes</taxon>
        <taxon>Synchytriales</taxon>
        <taxon>Synchytriaceae</taxon>
        <taxon>Synchytrium</taxon>
    </lineage>
</organism>
<comment type="similarity">
    <text evidence="1">Belongs to the thioredoxin family.</text>
</comment>
<comment type="caution">
    <text evidence="3">The sequence shown here is derived from an EMBL/GenBank/DDBJ whole genome shotgun (WGS) entry which is preliminary data.</text>
</comment>
<dbReference type="Gene3D" id="3.40.30.10">
    <property type="entry name" value="Glutaredoxin"/>
    <property type="match status" value="1"/>
</dbReference>
<sequence>MASRLISRGVGIAKSVTKQPVIRSTVATSRFHASALQYAAIKLGSVVERGDKDFHTTLTEAGDTVVIVDFYADWCGPCRVLAPALKRVVEKNGKTFLVKVNVDEAGEVAEKYEITSLPTVAAFKSGKMIDKFIGSRDEITITKFVDSAIAKK</sequence>
<proteinExistence type="inferred from homology"/>
<dbReference type="PRINTS" id="PR00421">
    <property type="entry name" value="THIOREDOXIN"/>
</dbReference>
<name>A0A507BZ72_9FUNG</name>
<dbReference type="InterPro" id="IPR017937">
    <property type="entry name" value="Thioredoxin_CS"/>
</dbReference>
<dbReference type="AlphaFoldDB" id="A0A507BZ72"/>
<dbReference type="PANTHER" id="PTHR43601">
    <property type="entry name" value="THIOREDOXIN, MITOCHONDRIAL"/>
    <property type="match status" value="1"/>
</dbReference>
<dbReference type="STRING" id="1806994.A0A507BZ72"/>
<dbReference type="RefSeq" id="XP_031022207.1">
    <property type="nucleotide sequence ID" value="XM_031171795.1"/>
</dbReference>
<dbReference type="PROSITE" id="PS51352">
    <property type="entry name" value="THIOREDOXIN_2"/>
    <property type="match status" value="1"/>
</dbReference>
<dbReference type="GO" id="GO:0005739">
    <property type="term" value="C:mitochondrion"/>
    <property type="evidence" value="ECO:0007669"/>
    <property type="project" value="TreeGrafter"/>
</dbReference>
<gene>
    <name evidence="3" type="ORF">SmJEL517_g05869</name>
</gene>